<accession>A0ABU2XY67</accession>
<dbReference type="RefSeq" id="WP_311731254.1">
    <property type="nucleotide sequence ID" value="NZ_JAVRFD010000503.1"/>
</dbReference>
<protein>
    <submittedName>
        <fullName evidence="2">NAD-binding protein</fullName>
    </submittedName>
</protein>
<dbReference type="Pfam" id="PF14833">
    <property type="entry name" value="NAD_binding_11"/>
    <property type="match status" value="1"/>
</dbReference>
<evidence type="ECO:0000259" key="1">
    <source>
        <dbReference type="Pfam" id="PF14833"/>
    </source>
</evidence>
<dbReference type="InterPro" id="IPR013328">
    <property type="entry name" value="6PGD_dom2"/>
</dbReference>
<dbReference type="InterPro" id="IPR008927">
    <property type="entry name" value="6-PGluconate_DH-like_C_sf"/>
</dbReference>
<sequence>VSTGRNFNTEVVLQEHVVNRKYATGFSLGLLAKDVGIAADLMRSVNLDAPVAAQVNERYKTALARLGTARDNSEAILAWDNNNQES</sequence>
<keyword evidence="3" id="KW-1185">Reference proteome</keyword>
<gene>
    <name evidence="2" type="ORF">RND15_50620</name>
</gene>
<dbReference type="Proteomes" id="UP001180754">
    <property type="component" value="Unassembled WGS sequence"/>
</dbReference>
<evidence type="ECO:0000313" key="2">
    <source>
        <dbReference type="EMBL" id="MDT0550831.1"/>
    </source>
</evidence>
<name>A0ABU2XY67_9ACTN</name>
<feature type="non-terminal residue" evidence="2">
    <location>
        <position position="1"/>
    </location>
</feature>
<organism evidence="2 3">
    <name type="scientific">Streptomyces lonegramiae</name>
    <dbReference type="NCBI Taxonomy" id="3075524"/>
    <lineage>
        <taxon>Bacteria</taxon>
        <taxon>Bacillati</taxon>
        <taxon>Actinomycetota</taxon>
        <taxon>Actinomycetes</taxon>
        <taxon>Kitasatosporales</taxon>
        <taxon>Streptomycetaceae</taxon>
        <taxon>Streptomyces</taxon>
    </lineage>
</organism>
<comment type="caution">
    <text evidence="2">The sequence shown here is derived from an EMBL/GenBank/DDBJ whole genome shotgun (WGS) entry which is preliminary data.</text>
</comment>
<dbReference type="Gene3D" id="1.10.1040.10">
    <property type="entry name" value="N-(1-d-carboxylethyl)-l-norvaline Dehydrogenase, domain 2"/>
    <property type="match status" value="1"/>
</dbReference>
<evidence type="ECO:0000313" key="3">
    <source>
        <dbReference type="Proteomes" id="UP001180754"/>
    </source>
</evidence>
<dbReference type="EMBL" id="JAVRFD010000503">
    <property type="protein sequence ID" value="MDT0550831.1"/>
    <property type="molecule type" value="Genomic_DNA"/>
</dbReference>
<reference evidence="2" key="1">
    <citation type="submission" date="2024-05" db="EMBL/GenBank/DDBJ databases">
        <title>30 novel species of actinomycetes from the DSMZ collection.</title>
        <authorList>
            <person name="Nouioui I."/>
        </authorList>
    </citation>
    <scope>NUCLEOTIDE SEQUENCE</scope>
    <source>
        <strain evidence="2">DSM 41529</strain>
    </source>
</reference>
<proteinExistence type="predicted"/>
<feature type="domain" description="3-hydroxyisobutyrate dehydrogenase-like NAD-binding" evidence="1">
    <location>
        <begin position="2"/>
        <end position="76"/>
    </location>
</feature>
<dbReference type="SUPFAM" id="SSF48179">
    <property type="entry name" value="6-phosphogluconate dehydrogenase C-terminal domain-like"/>
    <property type="match status" value="1"/>
</dbReference>
<dbReference type="InterPro" id="IPR029154">
    <property type="entry name" value="HIBADH-like_NADP-bd"/>
</dbReference>